<dbReference type="Proteomes" id="UP001595453">
    <property type="component" value="Unassembled WGS sequence"/>
</dbReference>
<sequence>MPYLLSYWLVTKRLLKSLFVHPAGWPEGCSVLQGTLQSYRTLKLCPKFWNADFTAKLTILAAGKSLHIIQTLDELEQFIVNACSTEQF</sequence>
<evidence type="ECO:0000313" key="1">
    <source>
        <dbReference type="EMBL" id="MFC3032305.1"/>
    </source>
</evidence>
<evidence type="ECO:0000313" key="2">
    <source>
        <dbReference type="Proteomes" id="UP001595453"/>
    </source>
</evidence>
<gene>
    <name evidence="1" type="ORF">ACFOEE_07230</name>
</gene>
<reference evidence="2" key="1">
    <citation type="journal article" date="2019" name="Int. J. Syst. Evol. Microbiol.">
        <title>The Global Catalogue of Microorganisms (GCM) 10K type strain sequencing project: providing services to taxonomists for standard genome sequencing and annotation.</title>
        <authorList>
            <consortium name="The Broad Institute Genomics Platform"/>
            <consortium name="The Broad Institute Genome Sequencing Center for Infectious Disease"/>
            <person name="Wu L."/>
            <person name="Ma J."/>
        </authorList>
    </citation>
    <scope>NUCLEOTIDE SEQUENCE [LARGE SCALE GENOMIC DNA]</scope>
    <source>
        <strain evidence="2">KCTC 42730</strain>
    </source>
</reference>
<accession>A0ABV7CI63</accession>
<dbReference type="RefSeq" id="WP_377122632.1">
    <property type="nucleotide sequence ID" value="NZ_JBHRSD010000011.1"/>
</dbReference>
<keyword evidence="2" id="KW-1185">Reference proteome</keyword>
<dbReference type="EMBL" id="JBHRSD010000011">
    <property type="protein sequence ID" value="MFC3032305.1"/>
    <property type="molecule type" value="Genomic_DNA"/>
</dbReference>
<organism evidence="1 2">
    <name type="scientific">Pseudoalteromonas fenneropenaei</name>
    <dbReference type="NCBI Taxonomy" id="1737459"/>
    <lineage>
        <taxon>Bacteria</taxon>
        <taxon>Pseudomonadati</taxon>
        <taxon>Pseudomonadota</taxon>
        <taxon>Gammaproteobacteria</taxon>
        <taxon>Alteromonadales</taxon>
        <taxon>Pseudoalteromonadaceae</taxon>
        <taxon>Pseudoalteromonas</taxon>
    </lineage>
</organism>
<protein>
    <submittedName>
        <fullName evidence="1">Uncharacterized protein</fullName>
    </submittedName>
</protein>
<name>A0ABV7CI63_9GAMM</name>
<proteinExistence type="predicted"/>
<comment type="caution">
    <text evidence="1">The sequence shown here is derived from an EMBL/GenBank/DDBJ whole genome shotgun (WGS) entry which is preliminary data.</text>
</comment>